<evidence type="ECO:0000256" key="1">
    <source>
        <dbReference type="SAM" id="MobiDB-lite"/>
    </source>
</evidence>
<gene>
    <name evidence="2" type="ORF">BD324DRAFT_649357</name>
</gene>
<keyword evidence="3" id="KW-1185">Reference proteome</keyword>
<protein>
    <submittedName>
        <fullName evidence="2">Uncharacterized protein</fullName>
    </submittedName>
</protein>
<dbReference type="GeneID" id="33559787"/>
<feature type="compositionally biased region" description="Polar residues" evidence="1">
    <location>
        <begin position="390"/>
        <end position="406"/>
    </location>
</feature>
<feature type="compositionally biased region" description="Pro residues" evidence="1">
    <location>
        <begin position="412"/>
        <end position="423"/>
    </location>
</feature>
<evidence type="ECO:0000313" key="2">
    <source>
        <dbReference type="EMBL" id="ORX39276.1"/>
    </source>
</evidence>
<dbReference type="Proteomes" id="UP000193218">
    <property type="component" value="Unassembled WGS sequence"/>
</dbReference>
<sequence length="423" mass="47000">MVNLDNYLCSTLRRMAIDRGMANAHKAKKIGLIQFLESHTEDAPEAVAIEPAPRNSQGPAPPQPDHIDQDGMHAMASRVAALETVIQGLADRLSQIAPTDTRPLDPRVMMDAFGAALSGIGATTLEAVMELAPHVSQDLVRLIASRRLPVWEFWRLDPEKVTVVQKARPYDPEQDQEQSFDAARTRYRTFGDILRPWLIYALVRDCLVSGQGRYLIMHLYEILRVVESTRAGPHKFASILNWHFKVVEERLNHGDDNFDERVWIRPDPEAINRYVTNYAPSPQRLPVTPETPVPQTNRTFQRPNLPWRAEQYGSLTSDDICHRYNLRQECPGPLCIFRHACSGCGKDLRPVVDCDCQHSALQNLNNSTEPVASGSGSGDGSGSGSGSSSFMETNTVSRPGPSSTVLHTGRLPPKPFAGPWPSI</sequence>
<proteinExistence type="predicted"/>
<dbReference type="InParanoid" id="A0A1Y1UP73"/>
<comment type="caution">
    <text evidence="2">The sequence shown here is derived from an EMBL/GenBank/DDBJ whole genome shotgun (WGS) entry which is preliminary data.</text>
</comment>
<dbReference type="EMBL" id="NBSH01000003">
    <property type="protein sequence ID" value="ORX39276.1"/>
    <property type="molecule type" value="Genomic_DNA"/>
</dbReference>
<feature type="region of interest" description="Disordered" evidence="1">
    <location>
        <begin position="366"/>
        <end position="423"/>
    </location>
</feature>
<feature type="compositionally biased region" description="Gly residues" evidence="1">
    <location>
        <begin position="375"/>
        <end position="385"/>
    </location>
</feature>
<dbReference type="OrthoDB" id="10667933at2759"/>
<dbReference type="AlphaFoldDB" id="A0A1Y1UP73"/>
<organism evidence="2 3">
    <name type="scientific">Kockovaella imperatae</name>
    <dbReference type="NCBI Taxonomy" id="4999"/>
    <lineage>
        <taxon>Eukaryota</taxon>
        <taxon>Fungi</taxon>
        <taxon>Dikarya</taxon>
        <taxon>Basidiomycota</taxon>
        <taxon>Agaricomycotina</taxon>
        <taxon>Tremellomycetes</taxon>
        <taxon>Tremellales</taxon>
        <taxon>Cuniculitremaceae</taxon>
        <taxon>Kockovaella</taxon>
    </lineage>
</organism>
<accession>A0A1Y1UP73</accession>
<reference evidence="2 3" key="1">
    <citation type="submission" date="2017-03" db="EMBL/GenBank/DDBJ databases">
        <title>Widespread Adenine N6-methylation of Active Genes in Fungi.</title>
        <authorList>
            <consortium name="DOE Joint Genome Institute"/>
            <person name="Mondo S.J."/>
            <person name="Dannebaum R.O."/>
            <person name="Kuo R.C."/>
            <person name="Louie K.B."/>
            <person name="Bewick A.J."/>
            <person name="Labutti K."/>
            <person name="Haridas S."/>
            <person name="Kuo A."/>
            <person name="Salamov A."/>
            <person name="Ahrendt S.R."/>
            <person name="Lau R."/>
            <person name="Bowen B.P."/>
            <person name="Lipzen A."/>
            <person name="Sullivan W."/>
            <person name="Andreopoulos W.B."/>
            <person name="Clum A."/>
            <person name="Lindquist E."/>
            <person name="Daum C."/>
            <person name="Northen T.R."/>
            <person name="Ramamoorthy G."/>
            <person name="Schmitz R.J."/>
            <person name="Gryganskyi A."/>
            <person name="Culley D."/>
            <person name="Magnuson J."/>
            <person name="James T.Y."/>
            <person name="O'Malley M.A."/>
            <person name="Stajich J.E."/>
            <person name="Spatafora J.W."/>
            <person name="Visel A."/>
            <person name="Grigoriev I.V."/>
        </authorList>
    </citation>
    <scope>NUCLEOTIDE SEQUENCE [LARGE SCALE GENOMIC DNA]</scope>
    <source>
        <strain evidence="2 3">NRRL Y-17943</strain>
    </source>
</reference>
<dbReference type="RefSeq" id="XP_021873139.1">
    <property type="nucleotide sequence ID" value="XM_022017978.1"/>
</dbReference>
<evidence type="ECO:0000313" key="3">
    <source>
        <dbReference type="Proteomes" id="UP000193218"/>
    </source>
</evidence>
<name>A0A1Y1UP73_9TREE</name>